<feature type="domain" description="HicB-like antitoxin of toxin-antitoxin system" evidence="1">
    <location>
        <begin position="12"/>
        <end position="67"/>
    </location>
</feature>
<dbReference type="InterPro" id="IPR035069">
    <property type="entry name" value="TTHA1013/TTHA0281-like"/>
</dbReference>
<protein>
    <recommendedName>
        <fullName evidence="1">HicB-like antitoxin of toxin-antitoxin system domain-containing protein</fullName>
    </recommendedName>
</protein>
<dbReference type="Proteomes" id="UP000034798">
    <property type="component" value="Unassembled WGS sequence"/>
</dbReference>
<proteinExistence type="predicted"/>
<evidence type="ECO:0000259" key="1">
    <source>
        <dbReference type="Pfam" id="PF15919"/>
    </source>
</evidence>
<dbReference type="InterPro" id="IPR031807">
    <property type="entry name" value="HicB-like"/>
</dbReference>
<dbReference type="PANTHER" id="PTHR34504">
    <property type="entry name" value="ANTITOXIN HICB"/>
    <property type="match status" value="1"/>
</dbReference>
<organism evidence="2 3">
    <name type="scientific">Candidatus Nomurabacteria bacterium GW2011_GWC2_35_8</name>
    <dbReference type="NCBI Taxonomy" id="1618752"/>
    <lineage>
        <taxon>Bacteria</taxon>
        <taxon>Candidatus Nomuraibacteriota</taxon>
    </lineage>
</organism>
<dbReference type="PANTHER" id="PTHR34504:SF2">
    <property type="entry name" value="UPF0150 PROTEIN SSL0259"/>
    <property type="match status" value="1"/>
</dbReference>
<dbReference type="Gene3D" id="3.30.160.250">
    <property type="match status" value="1"/>
</dbReference>
<reference evidence="2 3" key="1">
    <citation type="journal article" date="2015" name="Nature">
        <title>rRNA introns, odd ribosomes, and small enigmatic genomes across a large radiation of phyla.</title>
        <authorList>
            <person name="Brown C.T."/>
            <person name="Hug L.A."/>
            <person name="Thomas B.C."/>
            <person name="Sharon I."/>
            <person name="Castelle C.J."/>
            <person name="Singh A."/>
            <person name="Wilkins M.J."/>
            <person name="Williams K.H."/>
            <person name="Banfield J.F."/>
        </authorList>
    </citation>
    <scope>NUCLEOTIDE SEQUENCE [LARGE SCALE GENOMIC DNA]</scope>
</reference>
<dbReference type="EMBL" id="LBQZ01000006">
    <property type="protein sequence ID" value="KKP89156.1"/>
    <property type="molecule type" value="Genomic_DNA"/>
</dbReference>
<dbReference type="SUPFAM" id="SSF143100">
    <property type="entry name" value="TTHA1013/TTHA0281-like"/>
    <property type="match status" value="1"/>
</dbReference>
<evidence type="ECO:0000313" key="2">
    <source>
        <dbReference type="EMBL" id="KKP89156.1"/>
    </source>
</evidence>
<gene>
    <name evidence="2" type="ORF">UR91_C0006G0008</name>
</gene>
<accession>A0A0G0DK41</accession>
<evidence type="ECO:0000313" key="3">
    <source>
        <dbReference type="Proteomes" id="UP000034798"/>
    </source>
</evidence>
<sequence>MRKINQKLQFNVVFRPEKEGGFTAMVPLLPGCISYGKTLNEAKKMITDAIDGYIFSMKKRGEIIETDANSFISTLNVNERRTYA</sequence>
<dbReference type="Pfam" id="PF15919">
    <property type="entry name" value="HicB_lk_antitox"/>
    <property type="match status" value="1"/>
</dbReference>
<comment type="caution">
    <text evidence="2">The sequence shown here is derived from an EMBL/GenBank/DDBJ whole genome shotgun (WGS) entry which is preliminary data.</text>
</comment>
<name>A0A0G0DK41_9BACT</name>
<dbReference type="AlphaFoldDB" id="A0A0G0DK41"/>
<dbReference type="InterPro" id="IPR051404">
    <property type="entry name" value="TA_system_antitoxin"/>
</dbReference>